<proteinExistence type="inferred from homology"/>
<keyword evidence="9" id="KW-0289">Folate biosynthesis</keyword>
<reference evidence="14 15" key="1">
    <citation type="submission" date="2016-10" db="EMBL/GenBank/DDBJ databases">
        <authorList>
            <person name="de Groot N.N."/>
        </authorList>
    </citation>
    <scope>NUCLEOTIDE SEQUENCE [LARGE SCALE GENOMIC DNA]</scope>
    <source>
        <strain evidence="14 15">AR32</strain>
    </source>
</reference>
<evidence type="ECO:0000256" key="1">
    <source>
        <dbReference type="ARBA" id="ARBA00005051"/>
    </source>
</evidence>
<dbReference type="GO" id="GO:0046654">
    <property type="term" value="P:tetrahydrofolate biosynthetic process"/>
    <property type="evidence" value="ECO:0007669"/>
    <property type="project" value="UniProtKB-UniPathway"/>
</dbReference>
<evidence type="ECO:0000256" key="4">
    <source>
        <dbReference type="ARBA" id="ARBA00016218"/>
    </source>
</evidence>
<dbReference type="PANTHER" id="PTHR43071">
    <property type="entry name" value="2-AMINO-4-HYDROXY-6-HYDROXYMETHYLDIHYDROPTERIDINE PYROPHOSPHOKINASE"/>
    <property type="match status" value="1"/>
</dbReference>
<evidence type="ECO:0000313" key="15">
    <source>
        <dbReference type="Proteomes" id="UP000236735"/>
    </source>
</evidence>
<comment type="similarity">
    <text evidence="2">Belongs to the HPPK family.</text>
</comment>
<evidence type="ECO:0000256" key="11">
    <source>
        <dbReference type="ARBA" id="ARBA00029766"/>
    </source>
</evidence>
<dbReference type="AlphaFoldDB" id="A0A1H5U107"/>
<keyword evidence="6" id="KW-0547">Nucleotide-binding</keyword>
<evidence type="ECO:0000256" key="5">
    <source>
        <dbReference type="ARBA" id="ARBA00022679"/>
    </source>
</evidence>
<comment type="function">
    <text evidence="10">Catalyzes the transfer of pyrophosphate from adenosine triphosphate (ATP) to 6-hydroxymethyl-7,8-dihydropterin, an enzymatic step in folate biosynthesis pathway.</text>
</comment>
<keyword evidence="5" id="KW-0808">Transferase</keyword>
<protein>
    <recommendedName>
        <fullName evidence="4">2-amino-4-hydroxy-6-hydroxymethyldihydropteridine pyrophosphokinase</fullName>
        <ecNumber evidence="3">2.7.6.3</ecNumber>
    </recommendedName>
    <alternativeName>
        <fullName evidence="11">6-hydroxymethyl-7,8-dihydropterin pyrophosphokinase</fullName>
    </alternativeName>
    <alternativeName>
        <fullName evidence="12">7,8-dihydro-6-hydroxymethylpterin-pyrophosphokinase</fullName>
    </alternativeName>
</protein>
<evidence type="ECO:0000256" key="9">
    <source>
        <dbReference type="ARBA" id="ARBA00022909"/>
    </source>
</evidence>
<evidence type="ECO:0000256" key="7">
    <source>
        <dbReference type="ARBA" id="ARBA00022777"/>
    </source>
</evidence>
<evidence type="ECO:0000256" key="8">
    <source>
        <dbReference type="ARBA" id="ARBA00022840"/>
    </source>
</evidence>
<dbReference type="InterPro" id="IPR000550">
    <property type="entry name" value="Hppk"/>
</dbReference>
<accession>A0A1H5U107</accession>
<dbReference type="InterPro" id="IPR035907">
    <property type="entry name" value="Hppk_sf"/>
</dbReference>
<organism evidence="14 15">
    <name type="scientific">Xylanibacter ruminicola</name>
    <name type="common">Prevotella ruminicola</name>
    <dbReference type="NCBI Taxonomy" id="839"/>
    <lineage>
        <taxon>Bacteria</taxon>
        <taxon>Pseudomonadati</taxon>
        <taxon>Bacteroidota</taxon>
        <taxon>Bacteroidia</taxon>
        <taxon>Bacteroidales</taxon>
        <taxon>Prevotellaceae</taxon>
        <taxon>Xylanibacter</taxon>
    </lineage>
</organism>
<dbReference type="GO" id="GO:0046656">
    <property type="term" value="P:folic acid biosynthetic process"/>
    <property type="evidence" value="ECO:0007669"/>
    <property type="project" value="UniProtKB-KW"/>
</dbReference>
<sequence length="143" mass="17104">MTFSFIVFLLFTFFRNFAFVMNQKEHQVIISLASNYNQEANMVAAREQLKQLLKEVYFTSSIWTEPIHSIRQEQYLNQLCKAKTSFSFNLLEEVLKEVEKRLGRTHNEDGIVAIDLDLLAYDDERYHLRDWDRNYVKNLLNEL</sequence>
<dbReference type="SUPFAM" id="SSF55083">
    <property type="entry name" value="6-hydroxymethyl-7,8-dihydropterin pyrophosphokinase, HPPK"/>
    <property type="match status" value="1"/>
</dbReference>
<dbReference type="PANTHER" id="PTHR43071:SF1">
    <property type="entry name" value="2-AMINO-4-HYDROXY-6-HYDROXYMETHYLDIHYDROPTERIDINE PYROPHOSPHOKINASE"/>
    <property type="match status" value="1"/>
</dbReference>
<name>A0A1H5U107_XYLRU</name>
<keyword evidence="8" id="KW-0067">ATP-binding</keyword>
<evidence type="ECO:0000256" key="10">
    <source>
        <dbReference type="ARBA" id="ARBA00029409"/>
    </source>
</evidence>
<dbReference type="GO" id="GO:0016301">
    <property type="term" value="F:kinase activity"/>
    <property type="evidence" value="ECO:0007669"/>
    <property type="project" value="UniProtKB-KW"/>
</dbReference>
<dbReference type="UniPathway" id="UPA00077">
    <property type="reaction ID" value="UER00155"/>
</dbReference>
<evidence type="ECO:0000256" key="3">
    <source>
        <dbReference type="ARBA" id="ARBA00013253"/>
    </source>
</evidence>
<dbReference type="GO" id="GO:0005524">
    <property type="term" value="F:ATP binding"/>
    <property type="evidence" value="ECO:0007669"/>
    <property type="project" value="UniProtKB-KW"/>
</dbReference>
<dbReference type="EMBL" id="FNUV01000003">
    <property type="protein sequence ID" value="SEF68755.1"/>
    <property type="molecule type" value="Genomic_DNA"/>
</dbReference>
<dbReference type="Pfam" id="PF01288">
    <property type="entry name" value="HPPK"/>
    <property type="match status" value="1"/>
</dbReference>
<evidence type="ECO:0000256" key="12">
    <source>
        <dbReference type="ARBA" id="ARBA00033413"/>
    </source>
</evidence>
<feature type="domain" description="7,8-dihydro-6-hydroxymethylpterin-pyrophosphokinase" evidence="13">
    <location>
        <begin position="29"/>
        <end position="142"/>
    </location>
</feature>
<dbReference type="GO" id="GO:0003848">
    <property type="term" value="F:2-amino-4-hydroxy-6-hydroxymethyldihydropteridine diphosphokinase activity"/>
    <property type="evidence" value="ECO:0007669"/>
    <property type="project" value="UniProtKB-EC"/>
</dbReference>
<keyword evidence="7 14" id="KW-0418">Kinase</keyword>
<evidence type="ECO:0000256" key="2">
    <source>
        <dbReference type="ARBA" id="ARBA00005810"/>
    </source>
</evidence>
<comment type="pathway">
    <text evidence="1">Cofactor biosynthesis; tetrahydrofolate biosynthesis; 2-amino-4-hydroxy-6-hydroxymethyl-7,8-dihydropteridine diphosphate from 7,8-dihydroneopterin triphosphate: step 4/4.</text>
</comment>
<evidence type="ECO:0000259" key="13">
    <source>
        <dbReference type="Pfam" id="PF01288"/>
    </source>
</evidence>
<dbReference type="Gene3D" id="3.30.70.560">
    <property type="entry name" value="7,8-Dihydro-6-hydroxymethylpterin-pyrophosphokinase HPPK"/>
    <property type="match status" value="1"/>
</dbReference>
<dbReference type="EC" id="2.7.6.3" evidence="3"/>
<gene>
    <name evidence="14" type="ORF">SAMN05216354_1179</name>
</gene>
<dbReference type="Proteomes" id="UP000236735">
    <property type="component" value="Unassembled WGS sequence"/>
</dbReference>
<evidence type="ECO:0000256" key="6">
    <source>
        <dbReference type="ARBA" id="ARBA00022741"/>
    </source>
</evidence>
<evidence type="ECO:0000313" key="14">
    <source>
        <dbReference type="EMBL" id="SEF68755.1"/>
    </source>
</evidence>